<evidence type="ECO:0000256" key="4">
    <source>
        <dbReference type="ARBA" id="ARBA00022968"/>
    </source>
</evidence>
<comment type="caution">
    <text evidence="7">The sequence shown here is derived from an EMBL/GenBank/DDBJ whole genome shotgun (WGS) entry which is preliminary data.</text>
</comment>
<feature type="domain" description="Exostosin GT47" evidence="6">
    <location>
        <begin position="2"/>
        <end position="283"/>
    </location>
</feature>
<keyword evidence="3" id="KW-0808">Transferase</keyword>
<proteinExistence type="inferred from homology"/>
<comment type="subcellular location">
    <subcellularLocation>
        <location evidence="1">Golgi apparatus membrane</location>
        <topology evidence="1">Single-pass type II membrane protein</topology>
    </subcellularLocation>
</comment>
<comment type="similarity">
    <text evidence="2">Belongs to the glycosyltransferase 47 family.</text>
</comment>
<evidence type="ECO:0000256" key="1">
    <source>
        <dbReference type="ARBA" id="ARBA00004323"/>
    </source>
</evidence>
<sequence length="332" mass="38271">MEKRFKVWIYKEGEAPIMHAGPGASIYAIEGHFISEMEDKRNPFAAENPNEAHVFLLPFSVVNIVKYIYDKSLVDYWGTLRRPISDYITVISNKYHYWNRTLGADHFMVSCHDWGAYLSGANPELYEKSIRVLCNANMSEGFRPGKDVTLPEVNLPDGKLSNPTNSSTGRTLLAFFAGGAHGYIRENLMHHWQGKDEELVVNEYLPKGLNYAEFMTKSKYCLCPSGYEVASPRIVESIFMGCVPVIISVNYSLPFSDVLDWTKFSVDIPVEKTPEIKRILQEIPEDKYRELQEGVMQVQRHFVLNRPAKRFDLIHMVLHSVWLRRLNLRLPY</sequence>
<keyword evidence="3" id="KW-0328">Glycosyltransferase</keyword>
<evidence type="ECO:0000313" key="8">
    <source>
        <dbReference type="Proteomes" id="UP001085076"/>
    </source>
</evidence>
<dbReference type="PANTHER" id="PTHR11062">
    <property type="entry name" value="EXOSTOSIN HEPARAN SULFATE GLYCOSYLTRANSFERASE -RELATED"/>
    <property type="match status" value="1"/>
</dbReference>
<dbReference type="InterPro" id="IPR004263">
    <property type="entry name" value="Exostosin"/>
</dbReference>
<dbReference type="EMBL" id="JAGGNH010000088">
    <property type="protein sequence ID" value="KAJ0960346.1"/>
    <property type="molecule type" value="Genomic_DNA"/>
</dbReference>
<keyword evidence="4" id="KW-0812">Transmembrane</keyword>
<evidence type="ECO:0000256" key="3">
    <source>
        <dbReference type="ARBA" id="ARBA00022676"/>
    </source>
</evidence>
<keyword evidence="4" id="KW-0735">Signal-anchor</keyword>
<dbReference type="PANTHER" id="PTHR11062:SF124">
    <property type="entry name" value="XYLOGALACTURONAN BETA-1,3-XYLOSYLTRANSFERASE"/>
    <property type="match status" value="1"/>
</dbReference>
<protein>
    <recommendedName>
        <fullName evidence="6">Exostosin GT47 domain-containing protein</fullName>
    </recommendedName>
</protein>
<dbReference type="Proteomes" id="UP001085076">
    <property type="component" value="Unassembled WGS sequence"/>
</dbReference>
<gene>
    <name evidence="7" type="ORF">J5N97_001830</name>
</gene>
<reference evidence="7 8" key="1">
    <citation type="journal article" date="2022" name="Hortic Res">
        <title>The genome of Dioscorea zingiberensis sheds light on the biosynthesis, origin and evolution of the medicinally important diosgenin saponins.</title>
        <authorList>
            <person name="Li Y."/>
            <person name="Tan C."/>
            <person name="Li Z."/>
            <person name="Guo J."/>
            <person name="Li S."/>
            <person name="Chen X."/>
            <person name="Wang C."/>
            <person name="Dai X."/>
            <person name="Yang H."/>
            <person name="Song W."/>
            <person name="Hou L."/>
            <person name="Xu J."/>
            <person name="Tong Z."/>
            <person name="Xu A."/>
            <person name="Yuan X."/>
            <person name="Wang W."/>
            <person name="Yang Q."/>
            <person name="Chen L."/>
            <person name="Sun Z."/>
            <person name="Wang K."/>
            <person name="Pan B."/>
            <person name="Chen J."/>
            <person name="Bao Y."/>
            <person name="Liu F."/>
            <person name="Qi X."/>
            <person name="Gang D.R."/>
            <person name="Wen J."/>
            <person name="Li J."/>
        </authorList>
    </citation>
    <scope>NUCLEOTIDE SEQUENCE [LARGE SCALE GENOMIC DNA]</scope>
    <source>
        <strain evidence="7">Dzin_1.0</strain>
    </source>
</reference>
<dbReference type="GO" id="GO:0000139">
    <property type="term" value="C:Golgi membrane"/>
    <property type="evidence" value="ECO:0007669"/>
    <property type="project" value="UniProtKB-SubCell"/>
</dbReference>
<dbReference type="GO" id="GO:0016757">
    <property type="term" value="F:glycosyltransferase activity"/>
    <property type="evidence" value="ECO:0007669"/>
    <property type="project" value="UniProtKB-KW"/>
</dbReference>
<evidence type="ECO:0000256" key="2">
    <source>
        <dbReference type="ARBA" id="ARBA00010271"/>
    </source>
</evidence>
<dbReference type="InterPro" id="IPR040911">
    <property type="entry name" value="Exostosin_GT47"/>
</dbReference>
<keyword evidence="5" id="KW-0333">Golgi apparatus</keyword>
<keyword evidence="8" id="KW-1185">Reference proteome</keyword>
<evidence type="ECO:0000313" key="7">
    <source>
        <dbReference type="EMBL" id="KAJ0960346.1"/>
    </source>
</evidence>
<evidence type="ECO:0000259" key="6">
    <source>
        <dbReference type="Pfam" id="PF03016"/>
    </source>
</evidence>
<accession>A0A9D5H218</accession>
<evidence type="ECO:0000256" key="5">
    <source>
        <dbReference type="ARBA" id="ARBA00023034"/>
    </source>
</evidence>
<dbReference type="OrthoDB" id="1924787at2759"/>
<name>A0A9D5H218_9LILI</name>
<dbReference type="AlphaFoldDB" id="A0A9D5H218"/>
<organism evidence="7 8">
    <name type="scientific">Dioscorea zingiberensis</name>
    <dbReference type="NCBI Taxonomy" id="325984"/>
    <lineage>
        <taxon>Eukaryota</taxon>
        <taxon>Viridiplantae</taxon>
        <taxon>Streptophyta</taxon>
        <taxon>Embryophyta</taxon>
        <taxon>Tracheophyta</taxon>
        <taxon>Spermatophyta</taxon>
        <taxon>Magnoliopsida</taxon>
        <taxon>Liliopsida</taxon>
        <taxon>Dioscoreales</taxon>
        <taxon>Dioscoreaceae</taxon>
        <taxon>Dioscorea</taxon>
    </lineage>
</organism>
<dbReference type="Pfam" id="PF03016">
    <property type="entry name" value="Exostosin_GT47"/>
    <property type="match status" value="1"/>
</dbReference>